<feature type="region of interest" description="Disordered" evidence="5">
    <location>
        <begin position="549"/>
        <end position="599"/>
    </location>
</feature>
<dbReference type="SMART" id="SM00020">
    <property type="entry name" value="Tryp_SPc"/>
    <property type="match status" value="1"/>
</dbReference>
<accession>A0A9J7DYX8</accession>
<feature type="compositionally biased region" description="Acidic residues" evidence="5">
    <location>
        <begin position="579"/>
        <end position="595"/>
    </location>
</feature>
<dbReference type="AlphaFoldDB" id="A0A9J7DYX8"/>
<evidence type="ECO:0000313" key="7">
    <source>
        <dbReference type="Proteomes" id="UP000301870"/>
    </source>
</evidence>
<keyword evidence="3" id="KW-0720">Serine protease</keyword>
<evidence type="ECO:0000256" key="3">
    <source>
        <dbReference type="ARBA" id="ARBA00022825"/>
    </source>
</evidence>
<feature type="region of interest" description="Disordered" evidence="5">
    <location>
        <begin position="664"/>
        <end position="717"/>
    </location>
</feature>
<dbReference type="PANTHER" id="PTHR24276">
    <property type="entry name" value="POLYSERASE-RELATED"/>
    <property type="match status" value="1"/>
</dbReference>
<keyword evidence="2" id="KW-0378">Hydrolase</keyword>
<feature type="compositionally biased region" description="Basic residues" evidence="5">
    <location>
        <begin position="806"/>
        <end position="818"/>
    </location>
</feature>
<evidence type="ECO:0000259" key="6">
    <source>
        <dbReference type="PROSITE" id="PS50240"/>
    </source>
</evidence>
<dbReference type="InterPro" id="IPR009003">
    <property type="entry name" value="Peptidase_S1_PA"/>
</dbReference>
<dbReference type="Gene3D" id="2.40.10.10">
    <property type="entry name" value="Trypsin-like serine proteases"/>
    <property type="match status" value="1"/>
</dbReference>
<dbReference type="GO" id="GO:0004252">
    <property type="term" value="F:serine-type endopeptidase activity"/>
    <property type="evidence" value="ECO:0007669"/>
    <property type="project" value="InterPro"/>
</dbReference>
<feature type="region of interest" description="Disordered" evidence="5">
    <location>
        <begin position="440"/>
        <end position="503"/>
    </location>
</feature>
<feature type="domain" description="Peptidase S1" evidence="6">
    <location>
        <begin position="119"/>
        <end position="361"/>
    </location>
</feature>
<dbReference type="InterPro" id="IPR050430">
    <property type="entry name" value="Peptidase_S1"/>
</dbReference>
<dbReference type="OrthoDB" id="6380398at2759"/>
<protein>
    <submittedName>
        <fullName evidence="8">Uncharacterized protein LOC111351045</fullName>
    </submittedName>
</protein>
<name>A0A9J7DYX8_SPOLT</name>
<feature type="compositionally biased region" description="Basic and acidic residues" evidence="5">
    <location>
        <begin position="664"/>
        <end position="676"/>
    </location>
</feature>
<dbReference type="Pfam" id="PF00089">
    <property type="entry name" value="Trypsin"/>
    <property type="match status" value="1"/>
</dbReference>
<feature type="compositionally biased region" description="Basic and acidic residues" evidence="5">
    <location>
        <begin position="952"/>
        <end position="989"/>
    </location>
</feature>
<dbReference type="SUPFAM" id="SSF50494">
    <property type="entry name" value="Trypsin-like serine proteases"/>
    <property type="match status" value="1"/>
</dbReference>
<evidence type="ECO:0000313" key="8">
    <source>
        <dbReference type="RefSeq" id="XP_022818582.1"/>
    </source>
</evidence>
<evidence type="ECO:0000256" key="2">
    <source>
        <dbReference type="ARBA" id="ARBA00022801"/>
    </source>
</evidence>
<evidence type="ECO:0000256" key="5">
    <source>
        <dbReference type="SAM" id="MobiDB-lite"/>
    </source>
</evidence>
<dbReference type="CDD" id="cd00190">
    <property type="entry name" value="Tryp_SPc"/>
    <property type="match status" value="1"/>
</dbReference>
<dbReference type="GO" id="GO:0006508">
    <property type="term" value="P:proteolysis"/>
    <property type="evidence" value="ECO:0007669"/>
    <property type="project" value="UniProtKB-KW"/>
</dbReference>
<feature type="compositionally biased region" description="Basic and acidic residues" evidence="5">
    <location>
        <begin position="1005"/>
        <end position="1015"/>
    </location>
</feature>
<gene>
    <name evidence="8" type="primary">LOC111351045</name>
</gene>
<feature type="compositionally biased region" description="Acidic residues" evidence="5">
    <location>
        <begin position="677"/>
        <end position="691"/>
    </location>
</feature>
<dbReference type="PANTHER" id="PTHR24276:SF91">
    <property type="entry name" value="AT26814P-RELATED"/>
    <property type="match status" value="1"/>
</dbReference>
<dbReference type="InterPro" id="IPR043504">
    <property type="entry name" value="Peptidase_S1_PA_chymotrypsin"/>
</dbReference>
<dbReference type="Proteomes" id="UP000301870">
    <property type="component" value="Chromosome 12"/>
</dbReference>
<dbReference type="PROSITE" id="PS50240">
    <property type="entry name" value="TRYPSIN_DOM"/>
    <property type="match status" value="1"/>
</dbReference>
<evidence type="ECO:0000256" key="4">
    <source>
        <dbReference type="ARBA" id="ARBA00023157"/>
    </source>
</evidence>
<dbReference type="RefSeq" id="XP_022818582.1">
    <property type="nucleotide sequence ID" value="XM_022962814.1"/>
</dbReference>
<feature type="region of interest" description="Disordered" evidence="5">
    <location>
        <begin position="933"/>
        <end position="1048"/>
    </location>
</feature>
<dbReference type="InterPro" id="IPR001254">
    <property type="entry name" value="Trypsin_dom"/>
</dbReference>
<keyword evidence="1" id="KW-0645">Protease</keyword>
<feature type="compositionally biased region" description="Basic residues" evidence="5">
    <location>
        <begin position="461"/>
        <end position="481"/>
    </location>
</feature>
<organism evidence="7 8">
    <name type="scientific">Spodoptera litura</name>
    <name type="common">Asian cotton leafworm</name>
    <dbReference type="NCBI Taxonomy" id="69820"/>
    <lineage>
        <taxon>Eukaryota</taxon>
        <taxon>Metazoa</taxon>
        <taxon>Ecdysozoa</taxon>
        <taxon>Arthropoda</taxon>
        <taxon>Hexapoda</taxon>
        <taxon>Insecta</taxon>
        <taxon>Pterygota</taxon>
        <taxon>Neoptera</taxon>
        <taxon>Endopterygota</taxon>
        <taxon>Lepidoptera</taxon>
        <taxon>Glossata</taxon>
        <taxon>Ditrysia</taxon>
        <taxon>Noctuoidea</taxon>
        <taxon>Noctuidae</taxon>
        <taxon>Amphipyrinae</taxon>
        <taxon>Spodoptera</taxon>
    </lineage>
</organism>
<proteinExistence type="predicted"/>
<evidence type="ECO:0000256" key="1">
    <source>
        <dbReference type="ARBA" id="ARBA00022670"/>
    </source>
</evidence>
<keyword evidence="7" id="KW-1185">Reference proteome</keyword>
<feature type="region of interest" description="Disordered" evidence="5">
    <location>
        <begin position="799"/>
        <end position="845"/>
    </location>
</feature>
<dbReference type="KEGG" id="sliu:111351045"/>
<reference evidence="8" key="1">
    <citation type="submission" date="2025-08" db="UniProtKB">
        <authorList>
            <consortium name="RefSeq"/>
        </authorList>
    </citation>
    <scope>IDENTIFICATION</scope>
    <source>
        <strain evidence="8">Ishihara</strain>
        <tissue evidence="8">Whole body</tissue>
    </source>
</reference>
<keyword evidence="4" id="KW-1015">Disulfide bond</keyword>
<dbReference type="GeneID" id="111351045"/>
<sequence>MSMSNHRLIEGAVESSTVDHDDFAATEWAIRNTLNNLFSTLKNKDMHQKLKLKQYTTIHNFFVSITLQDHDNLKEIARLTKVDNFDNGTRVFITQLNEVLDEDNKNPLQLNELQSGRRIFGGHEAKIERFPFMASVQFFKKFQCAGSIIKSDVVVTSASCLQLAWNNRFFNENPAFLSLQVGSTFNEHGGENIPVLEIHFHPNYEPKTLGNNLALLRMVRALSFGKRKKKIKRIEIDTNPWPLPSNTDGITIVGWGAKGLNNHIIEQARKNRLTYAVLDFYPYAECQEIYSREFVTRHNFCAGFFSKGGGACNRDAGGPGVASGILVGVVSFGSPSCGAPDAPTVFTKLGYYNDWIEQVIEQDVPSGRVYTTSLPSKRLTTLHLPPTYVHITANLNITPINEDSDQPPEVAAKGSKNAIRTGREDFTEFIETIFDSEELTDPSSYDLESNSEEDTGDIQVKKKKNKKKKMITKKKSKRKSERKIIKSAKITDHDRGKLSTTKTKAVKMPLRQRPAIVPTTSAVNKIQKTRVTKKLVKEYDIFASEEMITSSHMQPKSKSRSDDSYGGDSDNDKENLDVYSDDDDDNNYENQESSEDQQKVEEVIEDLVDNIKLNEILGSGESLLDDSEREIAKLIKTNDKHKKNKLVDKNPYLLDITKKRVDNSNLENKDQSKTDDYDTSYENDGEDDSENESNAGQGISLDYTHLNSNNKKKIPDEVDNKDIKNIDKHVKGKKKKKTIAIQEKEGDLTMKKKIHKILSKGKVDESTNKYEEDKVKRRDNQVIAKYLEDLRARVVKNKKDEVNKKDVHKKGISKKQKHQDKNIDDETIHAKEKQEQTNENVEDENSILNKLKTQLYMKNIEHIIKKKKNVMASKDAVVQDSKTKDKKKQFVNTNSKIEIDEDYENVSINKRNKNLMMDKIQELMKIKTTATYSSDNTDEEDNNSDVNKKKKLSSDSEIRQYKEDSPVNKKKELELQPKNKDDIENKSDDNVEDSNDSTDIVTKNIKKDNNKVKLDEDNDGGNSNDESGEEKVANQMKNKQKKNISKGNRNITENLFNIIVRSGDIYKLLLGNTG</sequence>
<feature type="compositionally biased region" description="Basic and acidic residues" evidence="5">
    <location>
        <begin position="819"/>
        <end position="836"/>
    </location>
</feature>